<dbReference type="RefSeq" id="WP_119052548.1">
    <property type="nucleotide sequence ID" value="NZ_CP032157.1"/>
</dbReference>
<protein>
    <submittedName>
        <fullName evidence="1">DUF2007 domain-containing protein</fullName>
    </submittedName>
</protein>
<organism evidence="1 2">
    <name type="scientific">Paraflavitalea soli</name>
    <dbReference type="NCBI Taxonomy" id="2315862"/>
    <lineage>
        <taxon>Bacteria</taxon>
        <taxon>Pseudomonadati</taxon>
        <taxon>Bacteroidota</taxon>
        <taxon>Chitinophagia</taxon>
        <taxon>Chitinophagales</taxon>
        <taxon>Chitinophagaceae</taxon>
        <taxon>Paraflavitalea</taxon>
    </lineage>
</organism>
<dbReference type="SUPFAM" id="SSF54913">
    <property type="entry name" value="GlnB-like"/>
    <property type="match status" value="1"/>
</dbReference>
<reference evidence="1 2" key="1">
    <citation type="submission" date="2018-09" db="EMBL/GenBank/DDBJ databases">
        <title>Genome sequencing of strain 6GH32-13.</title>
        <authorList>
            <person name="Weon H.-Y."/>
            <person name="Heo J."/>
            <person name="Kwon S.-W."/>
        </authorList>
    </citation>
    <scope>NUCLEOTIDE SEQUENCE [LARGE SCALE GENOMIC DNA]</scope>
    <source>
        <strain evidence="1 2">5GH32-13</strain>
    </source>
</reference>
<dbReference type="KEGG" id="pseg:D3H65_22925"/>
<evidence type="ECO:0000313" key="2">
    <source>
        <dbReference type="Proteomes" id="UP000263900"/>
    </source>
</evidence>
<dbReference type="EMBL" id="CP032157">
    <property type="protein sequence ID" value="AXY76671.1"/>
    <property type="molecule type" value="Genomic_DNA"/>
</dbReference>
<dbReference type="OrthoDB" id="8480302at2"/>
<evidence type="ECO:0000313" key="1">
    <source>
        <dbReference type="EMBL" id="AXY76671.1"/>
    </source>
</evidence>
<accession>A0A3B7N2Y6</accession>
<name>A0A3B7N2Y6_9BACT</name>
<keyword evidence="2" id="KW-1185">Reference proteome</keyword>
<dbReference type="AlphaFoldDB" id="A0A3B7N2Y6"/>
<dbReference type="InterPro" id="IPR011322">
    <property type="entry name" value="N-reg_PII-like_a/b"/>
</dbReference>
<dbReference type="Proteomes" id="UP000263900">
    <property type="component" value="Chromosome"/>
</dbReference>
<sequence>MRYPAFSFTLPQSFIIQNRIALFVVLRTYDNYIPAHMMLQRLEDEHIRAYLQDEHTVTIYPIFTNAIGGIKLMVHQEQLPRAQDLVDGFESEYQKNS</sequence>
<dbReference type="Gene3D" id="3.30.70.790">
    <property type="entry name" value="UreE, C-terminal domain"/>
    <property type="match status" value="1"/>
</dbReference>
<proteinExistence type="predicted"/>
<gene>
    <name evidence="1" type="ORF">D3H65_22925</name>
</gene>